<evidence type="ECO:0000313" key="1">
    <source>
        <dbReference type="EMBL" id="OUR94820.1"/>
    </source>
</evidence>
<name>A0A1Y5F3W4_9BACT</name>
<dbReference type="AlphaFoldDB" id="A0A1Y5F3W4"/>
<evidence type="ECO:0000313" key="2">
    <source>
        <dbReference type="Proteomes" id="UP000196531"/>
    </source>
</evidence>
<accession>A0A1Y5F3W4</accession>
<reference evidence="2" key="1">
    <citation type="journal article" date="2017" name="Proc. Natl. Acad. Sci. U.S.A.">
        <title>Simulation of Deepwater Horizon oil plume reveals substrate specialization within a complex community of hydrocarbon-degraders.</title>
        <authorList>
            <person name="Hu P."/>
            <person name="Dubinsky E.A."/>
            <person name="Probst A.J."/>
            <person name="Wang J."/>
            <person name="Sieber C.M.K."/>
            <person name="Tom L.M."/>
            <person name="Gardinali P."/>
            <person name="Banfield J.F."/>
            <person name="Atlas R.M."/>
            <person name="Andersen G.L."/>
        </authorList>
    </citation>
    <scope>NUCLEOTIDE SEQUENCE [LARGE SCALE GENOMIC DNA]</scope>
</reference>
<comment type="caution">
    <text evidence="1">The sequence shown here is derived from an EMBL/GenBank/DDBJ whole genome shotgun (WGS) entry which is preliminary data.</text>
</comment>
<protein>
    <submittedName>
        <fullName evidence="1">Uncharacterized protein</fullName>
    </submittedName>
</protein>
<dbReference type="Proteomes" id="UP000196531">
    <property type="component" value="Unassembled WGS sequence"/>
</dbReference>
<sequence>MKQVLLDRLKLLVLFTRELASSLLCKWKKREIMKKLYFTFILFLFTLNINAGEVSHVEVSHVRGPSFSRCLFVDPQETYAVVNFYWQYDSEDFSAKEYMVSLTENGRDVEIMNLSVPSLIVRVDQDTINMRNTQRGSLTGTFRLKAGEVCSVLGDDVDVENFKSKYDLVIERIL</sequence>
<proteinExistence type="predicted"/>
<organism evidence="1 2">
    <name type="scientific">Halobacteriovorax marinus</name>
    <dbReference type="NCBI Taxonomy" id="97084"/>
    <lineage>
        <taxon>Bacteria</taxon>
        <taxon>Pseudomonadati</taxon>
        <taxon>Bdellovibrionota</taxon>
        <taxon>Bacteriovoracia</taxon>
        <taxon>Bacteriovoracales</taxon>
        <taxon>Halobacteriovoraceae</taxon>
        <taxon>Halobacteriovorax</taxon>
    </lineage>
</organism>
<dbReference type="EMBL" id="MAAO01000010">
    <property type="protein sequence ID" value="OUR94820.1"/>
    <property type="molecule type" value="Genomic_DNA"/>
</dbReference>
<gene>
    <name evidence="1" type="ORF">A9Q84_17065</name>
</gene>